<proteinExistence type="predicted"/>
<feature type="compositionally biased region" description="Basic residues" evidence="1">
    <location>
        <begin position="237"/>
        <end position="248"/>
    </location>
</feature>
<gene>
    <name evidence="2" type="ORF">EG68_10760</name>
</gene>
<evidence type="ECO:0000313" key="2">
    <source>
        <dbReference type="EMBL" id="KAF7255810.1"/>
    </source>
</evidence>
<dbReference type="OrthoDB" id="10337789at2759"/>
<protein>
    <submittedName>
        <fullName evidence="2">Uncharacterized protein</fullName>
    </submittedName>
</protein>
<reference evidence="2" key="1">
    <citation type="submission" date="2019-07" db="EMBL/GenBank/DDBJ databases">
        <title>Annotation for the trematode Paragonimus miyazaki's.</title>
        <authorList>
            <person name="Choi Y.-J."/>
        </authorList>
    </citation>
    <scope>NUCLEOTIDE SEQUENCE</scope>
    <source>
        <strain evidence="2">Japan</strain>
    </source>
</reference>
<accession>A0A8S9YS08</accession>
<comment type="caution">
    <text evidence="2">The sequence shown here is derived from an EMBL/GenBank/DDBJ whole genome shotgun (WGS) entry which is preliminary data.</text>
</comment>
<feature type="region of interest" description="Disordered" evidence="1">
    <location>
        <begin position="220"/>
        <end position="254"/>
    </location>
</feature>
<dbReference type="AlphaFoldDB" id="A0A8S9YS08"/>
<evidence type="ECO:0000313" key="3">
    <source>
        <dbReference type="Proteomes" id="UP000822476"/>
    </source>
</evidence>
<sequence>MHTPRRSPSNPELQATLHQPDPQPLLKAVGSDQYLVKSNQLNLIEHLLNHREPDPTVHSVNRLIFPLDQSTHSARLDGGDVVEDVAVLDVSDRDSPIQYIVRDNQLVEELFFQSSDSKDPPVVTVTKYNPGFQQSVPAEQMDVDVPYSSRGRQSGLADFSPDFRGSVLRGVNLFVYDLQVTLDCFRALRAAEERQLNAADYRSGPNVINLNSQVALNKTVRPQNNWTSPSPPPKSRSSSRSRTKRVRSRSASPRHLGFSRRGEIRFRLDVSVPLSTTTHSHRTCLTTSLLFHRDNRSRTDQLVPEFVGKGGPRTIRFAHGDSDHPVAFVELRSLDNLLSGQHVRFSVFTVPPTGRPENSTTQSISRLVCLNHLALEDVRTAVLAKKHWRSNNLIRMFTPLFSSGTEISNLERKSGVGPVLLGRIELKLEPVWISNPPTDSHLTDQAHPVLSPPTLNGQTRRHIVENIAKVCVYS</sequence>
<keyword evidence="3" id="KW-1185">Reference proteome</keyword>
<name>A0A8S9YS08_9TREM</name>
<dbReference type="EMBL" id="JTDE01003650">
    <property type="protein sequence ID" value="KAF7255810.1"/>
    <property type="molecule type" value="Genomic_DNA"/>
</dbReference>
<evidence type="ECO:0000256" key="1">
    <source>
        <dbReference type="SAM" id="MobiDB-lite"/>
    </source>
</evidence>
<organism evidence="2 3">
    <name type="scientific">Paragonimus skrjabini miyazakii</name>
    <dbReference type="NCBI Taxonomy" id="59628"/>
    <lineage>
        <taxon>Eukaryota</taxon>
        <taxon>Metazoa</taxon>
        <taxon>Spiralia</taxon>
        <taxon>Lophotrochozoa</taxon>
        <taxon>Platyhelminthes</taxon>
        <taxon>Trematoda</taxon>
        <taxon>Digenea</taxon>
        <taxon>Plagiorchiida</taxon>
        <taxon>Troglotremata</taxon>
        <taxon>Troglotrematidae</taxon>
        <taxon>Paragonimus</taxon>
    </lineage>
</organism>
<dbReference type="Proteomes" id="UP000822476">
    <property type="component" value="Unassembled WGS sequence"/>
</dbReference>